<evidence type="ECO:0000313" key="3">
    <source>
        <dbReference type="Proteomes" id="UP000279236"/>
    </source>
</evidence>
<keyword evidence="3" id="KW-1185">Reference proteome</keyword>
<dbReference type="AlphaFoldDB" id="A0A427Y6I4"/>
<sequence>MESAFDSLQVTVPSAKVVGEVAVNALHQLPFPLLLVIFLACLSLFQWPASASPVLPTTQPHQALVQLPSPRPGQFVYLDKPSRQLVVSETPLLPPSSGPTVSSKPRTNRARQVLRAYRSPLGCVPEDIEMDPSLAV</sequence>
<organism evidence="2 3">
    <name type="scientific">Apiotrichum porosum</name>
    <dbReference type="NCBI Taxonomy" id="105984"/>
    <lineage>
        <taxon>Eukaryota</taxon>
        <taxon>Fungi</taxon>
        <taxon>Dikarya</taxon>
        <taxon>Basidiomycota</taxon>
        <taxon>Agaricomycotina</taxon>
        <taxon>Tremellomycetes</taxon>
        <taxon>Trichosporonales</taxon>
        <taxon>Trichosporonaceae</taxon>
        <taxon>Apiotrichum</taxon>
    </lineage>
</organism>
<reference evidence="2 3" key="1">
    <citation type="submission" date="2018-11" db="EMBL/GenBank/DDBJ databases">
        <title>Genome sequence of Apiotrichum porosum DSM 27194.</title>
        <authorList>
            <person name="Aliyu H."/>
            <person name="Gorte O."/>
            <person name="Ochsenreither K."/>
        </authorList>
    </citation>
    <scope>NUCLEOTIDE SEQUENCE [LARGE SCALE GENOMIC DNA]</scope>
    <source>
        <strain evidence="2 3">DSM 27194</strain>
    </source>
</reference>
<dbReference type="Proteomes" id="UP000279236">
    <property type="component" value="Unassembled WGS sequence"/>
</dbReference>
<comment type="caution">
    <text evidence="2">The sequence shown here is derived from an EMBL/GenBank/DDBJ whole genome shotgun (WGS) entry which is preliminary data.</text>
</comment>
<dbReference type="EMBL" id="RSCE01000002">
    <property type="protein sequence ID" value="RSH86701.1"/>
    <property type="molecule type" value="Genomic_DNA"/>
</dbReference>
<protein>
    <submittedName>
        <fullName evidence="2">Uncharacterized protein</fullName>
    </submittedName>
</protein>
<name>A0A427Y6I4_9TREE</name>
<evidence type="ECO:0000313" key="2">
    <source>
        <dbReference type="EMBL" id="RSH86701.1"/>
    </source>
</evidence>
<dbReference type="GeneID" id="39589515"/>
<evidence type="ECO:0000256" key="1">
    <source>
        <dbReference type="SAM" id="MobiDB-lite"/>
    </source>
</evidence>
<accession>A0A427Y6I4</accession>
<feature type="region of interest" description="Disordered" evidence="1">
    <location>
        <begin position="89"/>
        <end position="109"/>
    </location>
</feature>
<dbReference type="OrthoDB" id="2564944at2759"/>
<gene>
    <name evidence="2" type="ORF">EHS24_004972</name>
</gene>
<dbReference type="RefSeq" id="XP_028479486.1">
    <property type="nucleotide sequence ID" value="XM_028620514.1"/>
</dbReference>
<proteinExistence type="predicted"/>